<gene>
    <name evidence="2" type="ORF">KKP3000_004184</name>
</gene>
<keyword evidence="1" id="KW-0378">Hydrolase</keyword>
<dbReference type="InterPro" id="IPR041999">
    <property type="entry name" value="Sortase_D_1"/>
</dbReference>
<dbReference type="SUPFAM" id="SSF63817">
    <property type="entry name" value="Sortase"/>
    <property type="match status" value="1"/>
</dbReference>
<protein>
    <submittedName>
        <fullName evidence="2">Class D sortase</fullName>
    </submittedName>
</protein>
<keyword evidence="3" id="KW-1185">Reference proteome</keyword>
<dbReference type="EMBL" id="JBDXSU010000007">
    <property type="protein sequence ID" value="MFB5190699.1"/>
    <property type="molecule type" value="Genomic_DNA"/>
</dbReference>
<dbReference type="InterPro" id="IPR023365">
    <property type="entry name" value="Sortase_dom-sf"/>
</dbReference>
<dbReference type="InterPro" id="IPR005754">
    <property type="entry name" value="Sortase"/>
</dbReference>
<dbReference type="RefSeq" id="WP_275474527.1">
    <property type="nucleotide sequence ID" value="NZ_CP162940.1"/>
</dbReference>
<evidence type="ECO:0000313" key="2">
    <source>
        <dbReference type="EMBL" id="MFB5190699.1"/>
    </source>
</evidence>
<evidence type="ECO:0000313" key="3">
    <source>
        <dbReference type="Proteomes" id="UP001579974"/>
    </source>
</evidence>
<dbReference type="Proteomes" id="UP001579974">
    <property type="component" value="Unassembled WGS sequence"/>
</dbReference>
<accession>A0ABV5AEL8</accession>
<dbReference type="CDD" id="cd05828">
    <property type="entry name" value="Sortase_D_1"/>
    <property type="match status" value="1"/>
</dbReference>
<dbReference type="Gene3D" id="2.40.260.10">
    <property type="entry name" value="Sortase"/>
    <property type="match status" value="1"/>
</dbReference>
<organism evidence="2 3">
    <name type="scientific">Alicyclobacillus fastidiosus</name>
    <dbReference type="NCBI Taxonomy" id="392011"/>
    <lineage>
        <taxon>Bacteria</taxon>
        <taxon>Bacillati</taxon>
        <taxon>Bacillota</taxon>
        <taxon>Bacilli</taxon>
        <taxon>Bacillales</taxon>
        <taxon>Alicyclobacillaceae</taxon>
        <taxon>Alicyclobacillus</taxon>
    </lineage>
</organism>
<reference evidence="2 3" key="1">
    <citation type="journal article" date="2024" name="Int. J. Mol. Sci.">
        <title>Exploration of Alicyclobacillus spp. Genome in Search of Antibiotic Resistance.</title>
        <authorList>
            <person name="Bucka-Kolendo J."/>
            <person name="Kiousi D.E."/>
            <person name="Dekowska A."/>
            <person name="Mikolajczuk-Szczyrba A."/>
            <person name="Karadedos D.M."/>
            <person name="Michael P."/>
            <person name="Galanis A."/>
            <person name="Sokolowska B."/>
        </authorList>
    </citation>
    <scope>NUCLEOTIDE SEQUENCE [LARGE SCALE GENOMIC DNA]</scope>
    <source>
        <strain evidence="2 3">KKP 3000</strain>
    </source>
</reference>
<comment type="caution">
    <text evidence="2">The sequence shown here is derived from an EMBL/GenBank/DDBJ whole genome shotgun (WGS) entry which is preliminary data.</text>
</comment>
<name>A0ABV5AEL8_9BACL</name>
<dbReference type="Pfam" id="PF04203">
    <property type="entry name" value="Sortase"/>
    <property type="match status" value="1"/>
</dbReference>
<proteinExistence type="predicted"/>
<sequence length="330" mass="35922">MSIIVVARVPYFYIRSSVEGKALLKEAAAKNKLGAPTNAIYKTGDLIGRVSIPKLGLEAPLLEGTDDAQLAVGAGHLASSVLPGRNGTSIIAAHNATWFHRINDLTAGDAIEVDTSYGSYSYVVTGSRIESVGQNVINTIGPTIALEACYPLNALYLTSERYFVFAKEVNRKSKTYQSSPPAHSNVGYNIDVPLPLREEGITLKTNPVPMGNLSYTGTPSLSYQQSDMPLMATDALVQLYIAWVHANADRNTQWMKLLAGSNTPTTFYGVSLARYHYLSLLNVTLHVTGDDLETLEATTNVRISHRFHVDIHASVHNGQLHIDSMAIDQY</sequence>
<dbReference type="NCBIfam" id="TIGR01076">
    <property type="entry name" value="sortase_fam"/>
    <property type="match status" value="1"/>
</dbReference>
<evidence type="ECO:0000256" key="1">
    <source>
        <dbReference type="ARBA" id="ARBA00022801"/>
    </source>
</evidence>